<evidence type="ECO:0000256" key="10">
    <source>
        <dbReference type="ARBA" id="ARBA00023170"/>
    </source>
</evidence>
<proteinExistence type="inferred from homology"/>
<dbReference type="Proteomes" id="UP000288805">
    <property type="component" value="Unassembled WGS sequence"/>
</dbReference>
<evidence type="ECO:0000256" key="3">
    <source>
        <dbReference type="ARBA" id="ARBA00022475"/>
    </source>
</evidence>
<dbReference type="InterPro" id="IPR013210">
    <property type="entry name" value="LRR_N_plant-typ"/>
</dbReference>
<organism evidence="13 14">
    <name type="scientific">Vitis vinifera</name>
    <name type="common">Grape</name>
    <dbReference type="NCBI Taxonomy" id="29760"/>
    <lineage>
        <taxon>Eukaryota</taxon>
        <taxon>Viridiplantae</taxon>
        <taxon>Streptophyta</taxon>
        <taxon>Embryophyta</taxon>
        <taxon>Tracheophyta</taxon>
        <taxon>Spermatophyta</taxon>
        <taxon>Magnoliopsida</taxon>
        <taxon>eudicotyledons</taxon>
        <taxon>Gunneridae</taxon>
        <taxon>Pentapetalae</taxon>
        <taxon>rosids</taxon>
        <taxon>Vitales</taxon>
        <taxon>Vitaceae</taxon>
        <taxon>Viteae</taxon>
        <taxon>Vitis</taxon>
    </lineage>
</organism>
<dbReference type="InterPro" id="IPR032675">
    <property type="entry name" value="LRR_dom_sf"/>
</dbReference>
<dbReference type="Pfam" id="PF08263">
    <property type="entry name" value="LRRNT_2"/>
    <property type="match status" value="1"/>
</dbReference>
<dbReference type="FunFam" id="3.80.10.10:FF:001488">
    <property type="entry name" value="Receptor-like protein EIX1"/>
    <property type="match status" value="1"/>
</dbReference>
<gene>
    <name evidence="13" type="primary">RLP12_30</name>
    <name evidence="13" type="ORF">CK203_038645</name>
</gene>
<dbReference type="PANTHER" id="PTHR48054">
    <property type="entry name" value="RECEPTOR KINASE-LIKE PROTEIN XA21"/>
    <property type="match status" value="1"/>
</dbReference>
<dbReference type="InterPro" id="IPR001611">
    <property type="entry name" value="Leu-rich_rpt"/>
</dbReference>
<keyword evidence="8" id="KW-1133">Transmembrane helix</keyword>
<evidence type="ECO:0000256" key="4">
    <source>
        <dbReference type="ARBA" id="ARBA00022614"/>
    </source>
</evidence>
<accession>A0A438HUU5</accession>
<comment type="similarity">
    <text evidence="2">Belongs to the RLP family.</text>
</comment>
<dbReference type="EMBL" id="QGNW01000175">
    <property type="protein sequence ID" value="RVW88243.1"/>
    <property type="molecule type" value="Genomic_DNA"/>
</dbReference>
<dbReference type="AlphaFoldDB" id="A0A438HUU5"/>
<dbReference type="SUPFAM" id="SSF52058">
    <property type="entry name" value="L domain-like"/>
    <property type="match status" value="2"/>
</dbReference>
<dbReference type="InterPro" id="IPR052592">
    <property type="entry name" value="LRR-RLK"/>
</dbReference>
<evidence type="ECO:0000256" key="2">
    <source>
        <dbReference type="ARBA" id="ARBA00009592"/>
    </source>
</evidence>
<dbReference type="PRINTS" id="PR00019">
    <property type="entry name" value="LEURICHRPT"/>
</dbReference>
<evidence type="ECO:0000256" key="11">
    <source>
        <dbReference type="ARBA" id="ARBA00023180"/>
    </source>
</evidence>
<dbReference type="Gene3D" id="3.80.10.10">
    <property type="entry name" value="Ribonuclease Inhibitor"/>
    <property type="match status" value="5"/>
</dbReference>
<evidence type="ECO:0000256" key="7">
    <source>
        <dbReference type="ARBA" id="ARBA00022737"/>
    </source>
</evidence>
<dbReference type="FunFam" id="3.80.10.10:FF:000111">
    <property type="entry name" value="LRR receptor-like serine/threonine-protein kinase ERECTA"/>
    <property type="match status" value="1"/>
</dbReference>
<name>A0A438HUU5_VITVI</name>
<evidence type="ECO:0000256" key="1">
    <source>
        <dbReference type="ARBA" id="ARBA00004251"/>
    </source>
</evidence>
<protein>
    <submittedName>
        <fullName evidence="13">Receptor-like protein 12</fullName>
    </submittedName>
</protein>
<evidence type="ECO:0000256" key="9">
    <source>
        <dbReference type="ARBA" id="ARBA00023136"/>
    </source>
</evidence>
<dbReference type="FunFam" id="3.80.10.10:FF:000095">
    <property type="entry name" value="LRR receptor-like serine/threonine-protein kinase GSO1"/>
    <property type="match status" value="2"/>
</dbReference>
<sequence length="1096" mass="120992">MCQTWPGKVTGCIERERQALLHFRRGLVDRYGLLSSWGDDNRDCCQWRGVQCSNQSGHIIMLHLPAPPNEDYSQDVIYQSLRGEISPSLLELDHLTHLDLSYNDFEGRHIPPFLGSLSRMQYLNLSHANFAQTVPTQLGNLSNLLSLDLSDNYLLNSGNLEWLSRLSSLRHLDLSSVNLSEAIHWSQAINKLPSLIHLDLQHCYLPPIPPLTIPTTLLHLDLSFNGLNGSIPEYAFGNMSSLEYLDLHSNTVGKMVLLSHLDLSLNQLQGSIPDTVGNMVSLKKLSLSENHLQGEIPKSLSNLCNLQELELDRNNLSGQLAPDFVACANDTLETLFLSDNQFSGSVPALIGFSSLRELHLDFNQLNGTLPESVGQLANLQSLDIASNSLQGTISEAHLFNLSWLSYLNLSSNSLTFQHELGLGSSISTAFSTISLLQIGTLVFLVGFVLKTNMSSNCFEGSIPQLPYDVQWLDLSNNKLSGSISLLCTVGTELLLLDLSNNSLSGGLPNCWAQWESLVVLNLENNRFSGQIPISFGSLRSIQTLHLRNNNLTGELPLSFKNCTSLRFIDLAKNRLSGKIPEWIGGSLPNLTVLNLGSNRFSGGICPELCQLKNIQILDLSSNNMLGVVPRCVGGFTAMTKKGSLVIVHNYSFADFSSKYSLIRNAFYVDRALVKWKGREFEYKSTLGLVKSIDFSSNKLSGEIPEEVIDLVELVSLNLSRNNLTRLIPARIGQLKSLEVLDLSQNQLFGEIPASLVEISDLSVLDLSDNNLSGKIPQGTQLQSFNIDSYKGNPALCGLPLLKKCFEDKIKQDSPTHNIEDKIQQDGNDMWTATLVLAILAWLNANRCVLPSMIDLGITTLLHLDLSFNDLNCSIPEYAFGNMSSLEYLDLHKSELDDEIPDTIRDMGSLAYLDLSGNQLWGSIPDTVGKMVLLSHLDLSYNQLQGSIPDTVGKMVLLSHLDLSRNQLQGSIPDAVGNMVAKEDIMVADYEGKTRGNEVLVFLLAVLERIVECLGGRKSRGLLEGSRKCPLQGWHVSEGYIFLLGIALDQDEMVRDFQLRSNTFAFLLSTKAGTGNLISKKNSEHFGLNEGPSRVYG</sequence>
<evidence type="ECO:0000256" key="5">
    <source>
        <dbReference type="ARBA" id="ARBA00022692"/>
    </source>
</evidence>
<keyword evidence="7" id="KW-0677">Repeat</keyword>
<comment type="subcellular location">
    <subcellularLocation>
        <location evidence="1">Cell membrane</location>
        <topology evidence="1">Single-pass type I membrane protein</topology>
    </subcellularLocation>
</comment>
<dbReference type="Pfam" id="PF13855">
    <property type="entry name" value="LRR_8"/>
    <property type="match status" value="5"/>
</dbReference>
<dbReference type="PROSITE" id="PS51450">
    <property type="entry name" value="LRR"/>
    <property type="match status" value="2"/>
</dbReference>
<evidence type="ECO:0000313" key="13">
    <source>
        <dbReference type="EMBL" id="RVW88243.1"/>
    </source>
</evidence>
<keyword evidence="5" id="KW-0812">Transmembrane</keyword>
<reference evidence="13 14" key="1">
    <citation type="journal article" date="2018" name="PLoS Genet.">
        <title>Population sequencing reveals clonal diversity and ancestral inbreeding in the grapevine cultivar Chardonnay.</title>
        <authorList>
            <person name="Roach M.J."/>
            <person name="Johnson D.L."/>
            <person name="Bohlmann J."/>
            <person name="van Vuuren H.J."/>
            <person name="Jones S.J."/>
            <person name="Pretorius I.S."/>
            <person name="Schmidt S.A."/>
            <person name="Borneman A.R."/>
        </authorList>
    </citation>
    <scope>NUCLEOTIDE SEQUENCE [LARGE SCALE GENOMIC DNA]</scope>
    <source>
        <strain evidence="14">cv. Chardonnay</strain>
        <tissue evidence="13">Leaf</tissue>
    </source>
</reference>
<keyword evidence="3" id="KW-1003">Cell membrane</keyword>
<keyword evidence="11" id="KW-0325">Glycoprotein</keyword>
<keyword evidence="6" id="KW-0732">Signal</keyword>
<dbReference type="Pfam" id="PF00560">
    <property type="entry name" value="LRR_1"/>
    <property type="match status" value="7"/>
</dbReference>
<dbReference type="PANTHER" id="PTHR48054:SF82">
    <property type="entry name" value="LRR RECEPTOR-LIKE SERINE_THREONINE-PROTEIN KINASE FLS2"/>
    <property type="match status" value="1"/>
</dbReference>
<keyword evidence="10 13" id="KW-0675">Receptor</keyword>
<dbReference type="FunFam" id="3.80.10.10:FF:001358">
    <property type="entry name" value="Receptor like protein 29"/>
    <property type="match status" value="1"/>
</dbReference>
<dbReference type="SMART" id="SM00369">
    <property type="entry name" value="LRR_TYP"/>
    <property type="match status" value="14"/>
</dbReference>
<evidence type="ECO:0000313" key="14">
    <source>
        <dbReference type="Proteomes" id="UP000288805"/>
    </source>
</evidence>
<keyword evidence="9" id="KW-0472">Membrane</keyword>
<evidence type="ECO:0000259" key="12">
    <source>
        <dbReference type="Pfam" id="PF08263"/>
    </source>
</evidence>
<dbReference type="SUPFAM" id="SSF52047">
    <property type="entry name" value="RNI-like"/>
    <property type="match status" value="1"/>
</dbReference>
<evidence type="ECO:0000256" key="6">
    <source>
        <dbReference type="ARBA" id="ARBA00022729"/>
    </source>
</evidence>
<feature type="domain" description="Leucine-rich repeat-containing N-terminal plant-type" evidence="12">
    <location>
        <begin position="15"/>
        <end position="53"/>
    </location>
</feature>
<keyword evidence="4" id="KW-0433">Leucine-rich repeat</keyword>
<dbReference type="InterPro" id="IPR003591">
    <property type="entry name" value="Leu-rich_rpt_typical-subtyp"/>
</dbReference>
<comment type="caution">
    <text evidence="13">The sequence shown here is derived from an EMBL/GenBank/DDBJ whole genome shotgun (WGS) entry which is preliminary data.</text>
</comment>
<dbReference type="GO" id="GO:0005886">
    <property type="term" value="C:plasma membrane"/>
    <property type="evidence" value="ECO:0007669"/>
    <property type="project" value="UniProtKB-SubCell"/>
</dbReference>
<dbReference type="Pfam" id="PF13516">
    <property type="entry name" value="LRR_6"/>
    <property type="match status" value="1"/>
</dbReference>
<evidence type="ECO:0000256" key="8">
    <source>
        <dbReference type="ARBA" id="ARBA00022989"/>
    </source>
</evidence>